<reference evidence="9" key="1">
    <citation type="submission" date="2020-07" db="EMBL/GenBank/DDBJ databases">
        <title>Huge and variable diversity of episymbiotic CPR bacteria and DPANN archaea in groundwater ecosystems.</title>
        <authorList>
            <person name="He C.Y."/>
            <person name="Keren R."/>
            <person name="Whittaker M."/>
            <person name="Farag I.F."/>
            <person name="Doudna J."/>
            <person name="Cate J.H.D."/>
            <person name="Banfield J.F."/>
        </authorList>
    </citation>
    <scope>NUCLEOTIDE SEQUENCE</scope>
    <source>
        <strain evidence="9">NC_groundwater_763_Ag_S-0.2um_68_21</strain>
    </source>
</reference>
<dbReference type="PANTHER" id="PTHR22726:SF1">
    <property type="entry name" value="METALLOENDOPEPTIDASE OMA1, MITOCHONDRIAL"/>
    <property type="match status" value="1"/>
</dbReference>
<dbReference type="GO" id="GO:0051603">
    <property type="term" value="P:proteolysis involved in protein catabolic process"/>
    <property type="evidence" value="ECO:0007669"/>
    <property type="project" value="TreeGrafter"/>
</dbReference>
<dbReference type="Gene3D" id="3.30.2010.10">
    <property type="entry name" value="Metalloproteases ('zincins'), catalytic domain"/>
    <property type="match status" value="1"/>
</dbReference>
<dbReference type="Proteomes" id="UP000782312">
    <property type="component" value="Unassembled WGS sequence"/>
</dbReference>
<keyword evidence="2" id="KW-0479">Metal-binding</keyword>
<feature type="signal peptide" evidence="7">
    <location>
        <begin position="1"/>
        <end position="19"/>
    </location>
</feature>
<evidence type="ECO:0000256" key="5">
    <source>
        <dbReference type="ARBA" id="ARBA00023049"/>
    </source>
</evidence>
<comment type="cofactor">
    <cofactor evidence="6">
        <name>Zn(2+)</name>
        <dbReference type="ChEBI" id="CHEBI:29105"/>
    </cofactor>
    <text evidence="6">Binds 1 zinc ion per subunit.</text>
</comment>
<evidence type="ECO:0000256" key="6">
    <source>
        <dbReference type="RuleBase" id="RU003983"/>
    </source>
</evidence>
<keyword evidence="4 6" id="KW-0862">Zinc</keyword>
<evidence type="ECO:0000256" key="1">
    <source>
        <dbReference type="ARBA" id="ARBA00022670"/>
    </source>
</evidence>
<comment type="caution">
    <text evidence="9">The sequence shown here is derived from an EMBL/GenBank/DDBJ whole genome shotgun (WGS) entry which is preliminary data.</text>
</comment>
<dbReference type="EMBL" id="JACPUR010000017">
    <property type="protein sequence ID" value="MBI3127363.1"/>
    <property type="molecule type" value="Genomic_DNA"/>
</dbReference>
<name>A0A932MN38_UNCTE</name>
<evidence type="ECO:0000256" key="3">
    <source>
        <dbReference type="ARBA" id="ARBA00022801"/>
    </source>
</evidence>
<dbReference type="GO" id="GO:0016020">
    <property type="term" value="C:membrane"/>
    <property type="evidence" value="ECO:0007669"/>
    <property type="project" value="TreeGrafter"/>
</dbReference>
<evidence type="ECO:0000313" key="9">
    <source>
        <dbReference type="EMBL" id="MBI3127363.1"/>
    </source>
</evidence>
<sequence length="244" mass="26112">MHGKIAALLLALILSGCGAVSRNTMPNPGAHPQFRRFAGILIEYQKIACPDCKPNDWKIGIVRSGAVNAYSTGGGNFYVTEGALTRIPDEELDALAAHEVAHEIAGHNAKLQMASVAVTGVFVALGALVPGATLGLIAQPLVHRAYSREQEFEADAIAAALMEKRHGNSARTRYINVFLRRHAAELKARGQEGDGGLFDTHPLPEERQARIDQIIRGVRKGAAIPPYSRADILPAGQEAAAQQE</sequence>
<keyword evidence="7" id="KW-0732">Signal</keyword>
<keyword evidence="3 6" id="KW-0378">Hydrolase</keyword>
<accession>A0A932MN38</accession>
<dbReference type="PANTHER" id="PTHR22726">
    <property type="entry name" value="METALLOENDOPEPTIDASE OMA1"/>
    <property type="match status" value="1"/>
</dbReference>
<organism evidence="9 10">
    <name type="scientific">Tectimicrobiota bacterium</name>
    <dbReference type="NCBI Taxonomy" id="2528274"/>
    <lineage>
        <taxon>Bacteria</taxon>
        <taxon>Pseudomonadati</taxon>
        <taxon>Nitrospinota/Tectimicrobiota group</taxon>
        <taxon>Candidatus Tectimicrobiota</taxon>
    </lineage>
</organism>
<evidence type="ECO:0000256" key="7">
    <source>
        <dbReference type="SAM" id="SignalP"/>
    </source>
</evidence>
<evidence type="ECO:0000259" key="8">
    <source>
        <dbReference type="Pfam" id="PF01435"/>
    </source>
</evidence>
<gene>
    <name evidence="9" type="ORF">HYZ11_07145</name>
</gene>
<dbReference type="GO" id="GO:0004222">
    <property type="term" value="F:metalloendopeptidase activity"/>
    <property type="evidence" value="ECO:0007669"/>
    <property type="project" value="InterPro"/>
</dbReference>
<dbReference type="InterPro" id="IPR001915">
    <property type="entry name" value="Peptidase_M48"/>
</dbReference>
<keyword evidence="1 6" id="KW-0645">Protease</keyword>
<dbReference type="AlphaFoldDB" id="A0A932MN38"/>
<feature type="chain" id="PRO_5036836556" evidence="7">
    <location>
        <begin position="20"/>
        <end position="244"/>
    </location>
</feature>
<dbReference type="CDD" id="cd07324">
    <property type="entry name" value="M48C_Oma1-like"/>
    <property type="match status" value="1"/>
</dbReference>
<dbReference type="Pfam" id="PF01435">
    <property type="entry name" value="Peptidase_M48"/>
    <property type="match status" value="1"/>
</dbReference>
<proteinExistence type="inferred from homology"/>
<dbReference type="InterPro" id="IPR051156">
    <property type="entry name" value="Mito/Outer_Membr_Metalloprot"/>
</dbReference>
<keyword evidence="5 6" id="KW-0482">Metalloprotease</keyword>
<evidence type="ECO:0000256" key="2">
    <source>
        <dbReference type="ARBA" id="ARBA00022723"/>
    </source>
</evidence>
<comment type="similarity">
    <text evidence="6">Belongs to the peptidase M48 family.</text>
</comment>
<feature type="domain" description="Peptidase M48" evidence="8">
    <location>
        <begin position="54"/>
        <end position="213"/>
    </location>
</feature>
<evidence type="ECO:0000256" key="4">
    <source>
        <dbReference type="ARBA" id="ARBA00022833"/>
    </source>
</evidence>
<dbReference type="GO" id="GO:0046872">
    <property type="term" value="F:metal ion binding"/>
    <property type="evidence" value="ECO:0007669"/>
    <property type="project" value="UniProtKB-KW"/>
</dbReference>
<evidence type="ECO:0000313" key="10">
    <source>
        <dbReference type="Proteomes" id="UP000782312"/>
    </source>
</evidence>
<protein>
    <submittedName>
        <fullName evidence="9">M48 family metalloprotease</fullName>
    </submittedName>
</protein>
<dbReference type="PROSITE" id="PS51257">
    <property type="entry name" value="PROKAR_LIPOPROTEIN"/>
    <property type="match status" value="1"/>
</dbReference>